<organism evidence="1 2">
    <name type="scientific">Pseudoleptotrichia goodfellowii</name>
    <dbReference type="NCBI Taxonomy" id="157692"/>
    <lineage>
        <taxon>Bacteria</taxon>
        <taxon>Fusobacteriati</taxon>
        <taxon>Fusobacteriota</taxon>
        <taxon>Fusobacteriia</taxon>
        <taxon>Fusobacteriales</taxon>
        <taxon>Leptotrichiaceae</taxon>
        <taxon>Pseudoleptotrichia</taxon>
    </lineage>
</organism>
<evidence type="ECO:0000313" key="1">
    <source>
        <dbReference type="EMBL" id="BBM37237.1"/>
    </source>
</evidence>
<dbReference type="Proteomes" id="UP000321606">
    <property type="component" value="Chromosome"/>
</dbReference>
<evidence type="ECO:0000313" key="2">
    <source>
        <dbReference type="Proteomes" id="UP000321606"/>
    </source>
</evidence>
<dbReference type="EMBL" id="AP019822">
    <property type="protein sequence ID" value="BBM37237.1"/>
    <property type="molecule type" value="Genomic_DNA"/>
</dbReference>
<reference evidence="1 2" key="1">
    <citation type="submission" date="2019-07" db="EMBL/GenBank/DDBJ databases">
        <title>Complete Genome Sequence of Leptotrichia goodfellowii Strain JCM 16774.</title>
        <authorList>
            <person name="Watanabe S."/>
            <person name="Cui L."/>
        </authorList>
    </citation>
    <scope>NUCLEOTIDE SEQUENCE [LARGE SCALE GENOMIC DNA]</scope>
    <source>
        <strain evidence="1 2">JCM16774</strain>
    </source>
</reference>
<gene>
    <name evidence="1" type="ORF">JCM16774_2196</name>
</gene>
<dbReference type="OrthoDB" id="79648at2"/>
<dbReference type="KEGG" id="lgo:JCM16774_2196"/>
<proteinExistence type="predicted"/>
<dbReference type="STRING" id="714315.GCA_000516535_02191"/>
<sequence length="170" mass="21332">MDRLEFRKYVLNELLYDKSKGNDFQEIEKIFDSYKDVKIHRRRDWYNNYDKYLQELQFYNENVEKSTNAGNTFLFYKKKIKEEDKFQFLEQYGKKLEKYFSKKRKFEEIDWEEFKKYNELRPIVEFEFENITEEELEKIRKKIKPYYNEEEVLIKLSIYTPPKSGYDDEK</sequence>
<name>A0A510JDE3_9FUSO</name>
<dbReference type="RefSeq" id="WP_026738304.1">
    <property type="nucleotide sequence ID" value="NZ_AP019822.1"/>
</dbReference>
<accession>A0A510JDE3</accession>
<dbReference type="AlphaFoldDB" id="A0A510JDE3"/>
<protein>
    <submittedName>
        <fullName evidence="1">Uncharacterized protein</fullName>
    </submittedName>
</protein>